<dbReference type="PANTHER" id="PTHR37946">
    <property type="entry name" value="SLL1969 PROTEIN"/>
    <property type="match status" value="1"/>
</dbReference>
<proteinExistence type="predicted"/>
<dbReference type="Gene3D" id="3.40.50.1820">
    <property type="entry name" value="alpha/beta hydrolase"/>
    <property type="match status" value="1"/>
</dbReference>
<evidence type="ECO:0000256" key="1">
    <source>
        <dbReference type="SAM" id="MobiDB-lite"/>
    </source>
</evidence>
<protein>
    <submittedName>
        <fullName evidence="2">Lipase</fullName>
    </submittedName>
</protein>
<gene>
    <name evidence="2" type="ORF">NC998_00650</name>
</gene>
<comment type="caution">
    <text evidence="2">The sequence shown here is derived from an EMBL/GenBank/DDBJ whole genome shotgun (WGS) entry which is preliminary data.</text>
</comment>
<dbReference type="RefSeq" id="WP_190431148.1">
    <property type="nucleotide sequence ID" value="NZ_JAMPKM010000001.1"/>
</dbReference>
<feature type="compositionally biased region" description="Polar residues" evidence="1">
    <location>
        <begin position="192"/>
        <end position="203"/>
    </location>
</feature>
<name>A0ABV0J358_9CYAN</name>
<feature type="region of interest" description="Disordered" evidence="1">
    <location>
        <begin position="192"/>
        <end position="222"/>
    </location>
</feature>
<evidence type="ECO:0000313" key="3">
    <source>
        <dbReference type="Proteomes" id="UP001464891"/>
    </source>
</evidence>
<dbReference type="EMBL" id="JAMPKM010000001">
    <property type="protein sequence ID" value="MEP0815600.1"/>
    <property type="molecule type" value="Genomic_DNA"/>
</dbReference>
<dbReference type="SUPFAM" id="SSF53474">
    <property type="entry name" value="alpha/beta-Hydrolases"/>
    <property type="match status" value="1"/>
</dbReference>
<dbReference type="InterPro" id="IPR029058">
    <property type="entry name" value="AB_hydrolase_fold"/>
</dbReference>
<evidence type="ECO:0000313" key="2">
    <source>
        <dbReference type="EMBL" id="MEP0815600.1"/>
    </source>
</evidence>
<reference evidence="2 3" key="1">
    <citation type="submission" date="2022-04" db="EMBL/GenBank/DDBJ databases">
        <title>Positive selection, recombination, and allopatry shape intraspecific diversity of widespread and dominant cyanobacteria.</title>
        <authorList>
            <person name="Wei J."/>
            <person name="Shu W."/>
            <person name="Hu C."/>
        </authorList>
    </citation>
    <scope>NUCLEOTIDE SEQUENCE [LARGE SCALE GENOMIC DNA]</scope>
    <source>
        <strain evidence="2 3">GB2-A4</strain>
    </source>
</reference>
<accession>A0ABV0J358</accession>
<keyword evidence="3" id="KW-1185">Reference proteome</keyword>
<dbReference type="PANTHER" id="PTHR37946:SF1">
    <property type="entry name" value="SLL1969 PROTEIN"/>
    <property type="match status" value="1"/>
</dbReference>
<dbReference type="Proteomes" id="UP001464891">
    <property type="component" value="Unassembled WGS sequence"/>
</dbReference>
<feature type="compositionally biased region" description="Basic and acidic residues" evidence="1">
    <location>
        <begin position="204"/>
        <end position="222"/>
    </location>
</feature>
<dbReference type="Pfam" id="PF02089">
    <property type="entry name" value="Palm_thioest"/>
    <property type="match status" value="1"/>
</dbReference>
<organism evidence="2 3">
    <name type="scientific">Trichocoleus desertorum GB2-A4</name>
    <dbReference type="NCBI Taxonomy" id="2933944"/>
    <lineage>
        <taxon>Bacteria</taxon>
        <taxon>Bacillati</taxon>
        <taxon>Cyanobacteriota</taxon>
        <taxon>Cyanophyceae</taxon>
        <taxon>Leptolyngbyales</taxon>
        <taxon>Trichocoleusaceae</taxon>
        <taxon>Trichocoleus</taxon>
    </lineage>
</organism>
<sequence length="222" mass="24501">MGFRHPVLLIHGINDTEAVFHSMSRCLTRLGYSVHSLSLTPNNGHLGLEHLAAQVSNYVARTFAPEQHFDLVGFSMGGIVSRYYVQRLGGIAQVKRFVTIASPHQGTWLAYGSERPGCRQMRPGSAFLQDLNQDAEILKQLDFTSIWTPLDLMIVPANSSLMPVGQSVPVWVPSHAWMVSHPQSLQAVASCLQTPLQGSSSSDRPLEQSRDRQKLPLDGSRT</sequence>